<proteinExistence type="predicted"/>
<dbReference type="OrthoDB" id="2404998at2"/>
<evidence type="ECO:0000313" key="2">
    <source>
        <dbReference type="Proteomes" id="UP000184079"/>
    </source>
</evidence>
<dbReference type="AlphaFoldDB" id="A0A1M5NHW5"/>
<protein>
    <recommendedName>
        <fullName evidence="3">Peptidyl-prolyl cis-trans isomerase</fullName>
    </recommendedName>
</protein>
<evidence type="ECO:0000313" key="1">
    <source>
        <dbReference type="EMBL" id="SHG89057.1"/>
    </source>
</evidence>
<dbReference type="RefSeq" id="WP_073005347.1">
    <property type="nucleotide sequence ID" value="NZ_FQXD01000002.1"/>
</dbReference>
<keyword evidence="2" id="KW-1185">Reference proteome</keyword>
<name>A0A1M5NHW5_9BACI</name>
<accession>A0A1M5NHW5</accession>
<reference evidence="2" key="1">
    <citation type="submission" date="2016-11" db="EMBL/GenBank/DDBJ databases">
        <authorList>
            <person name="Varghese N."/>
            <person name="Submissions S."/>
        </authorList>
    </citation>
    <scope>NUCLEOTIDE SEQUENCE [LARGE SCALE GENOMIC DNA]</scope>
    <source>
        <strain evidence="2">CGMCC 1.6496</strain>
    </source>
</reference>
<organism evidence="1 2">
    <name type="scientific">Virgibacillus chiguensis</name>
    <dbReference type="NCBI Taxonomy" id="411959"/>
    <lineage>
        <taxon>Bacteria</taxon>
        <taxon>Bacillati</taxon>
        <taxon>Bacillota</taxon>
        <taxon>Bacilli</taxon>
        <taxon>Bacillales</taxon>
        <taxon>Bacillaceae</taxon>
        <taxon>Virgibacillus</taxon>
    </lineage>
</organism>
<dbReference type="EMBL" id="FQXD01000002">
    <property type="protein sequence ID" value="SHG89057.1"/>
    <property type="molecule type" value="Genomic_DNA"/>
</dbReference>
<evidence type="ECO:0008006" key="3">
    <source>
        <dbReference type="Google" id="ProtNLM"/>
    </source>
</evidence>
<gene>
    <name evidence="1" type="ORF">SAMN05421807_102230</name>
</gene>
<sequence>MIVPIKGKVKFPITLDPTVWIFDDRKVEFEHAFVNEHVTVDEDESLKQTSQRWEREISEQVKPPVNRSIKKYEREKMLSSSYVIPLEDFLNHAEISASATEAVLIRELENVTIPLKDLFNSYFLFSKDGKPLKTDGPVHLYYKDGSNKHDPITHIKSVSIQ</sequence>
<dbReference type="Proteomes" id="UP000184079">
    <property type="component" value="Unassembled WGS sequence"/>
</dbReference>